<keyword evidence="1" id="KW-1133">Transmembrane helix</keyword>
<accession>A0A183JE53</accession>
<keyword evidence="1" id="KW-0472">Membrane</keyword>
<evidence type="ECO:0000256" key="1">
    <source>
        <dbReference type="SAM" id="Phobius"/>
    </source>
</evidence>
<evidence type="ECO:0000313" key="2">
    <source>
        <dbReference type="EMBL" id="VDO64801.1"/>
    </source>
</evidence>
<keyword evidence="1" id="KW-0812">Transmembrane</keyword>
<evidence type="ECO:0000313" key="3">
    <source>
        <dbReference type="Proteomes" id="UP000279833"/>
    </source>
</evidence>
<protein>
    <submittedName>
        <fullName evidence="2 4">Uncharacterized protein</fullName>
    </submittedName>
</protein>
<reference evidence="2 3" key="2">
    <citation type="submission" date="2018-11" db="EMBL/GenBank/DDBJ databases">
        <authorList>
            <consortium name="Pathogen Informatics"/>
        </authorList>
    </citation>
    <scope>NUCLEOTIDE SEQUENCE [LARGE SCALE GENOMIC DNA]</scope>
    <source>
        <strain evidence="2">Dakar</strain>
        <strain evidence="3">Dakar, Senegal</strain>
    </source>
</reference>
<dbReference type="EMBL" id="UZAK01000722">
    <property type="protein sequence ID" value="VDO64801.1"/>
    <property type="molecule type" value="Genomic_DNA"/>
</dbReference>
<sequence length="171" mass="19825">MLIFCTDLYTQQFNALKHILKSLKLFISNNLLISSMFYLILYVVFFYHFYSVKILQPYGICYAPWTRSFLIADHVNHRIQSCQIKHINENDNTILTNDFNRSTKQTNGLNQIHVNGHKITSINLSSLKPIAEKGTHSIWHPMAITTDIQRKRIIVTEALGNVKVLKSMETI</sequence>
<dbReference type="WBParaSite" id="SCUD_0000096501-mRNA-1">
    <property type="protein sequence ID" value="SCUD_0000096501-mRNA-1"/>
    <property type="gene ID" value="SCUD_0000096501"/>
</dbReference>
<evidence type="ECO:0000313" key="4">
    <source>
        <dbReference type="WBParaSite" id="SCUD_0000096501-mRNA-1"/>
    </source>
</evidence>
<dbReference type="AlphaFoldDB" id="A0A183JE53"/>
<proteinExistence type="predicted"/>
<reference evidence="4" key="1">
    <citation type="submission" date="2016-06" db="UniProtKB">
        <authorList>
            <consortium name="WormBaseParasite"/>
        </authorList>
    </citation>
    <scope>IDENTIFICATION</scope>
</reference>
<organism evidence="4">
    <name type="scientific">Schistosoma curassoni</name>
    <dbReference type="NCBI Taxonomy" id="6186"/>
    <lineage>
        <taxon>Eukaryota</taxon>
        <taxon>Metazoa</taxon>
        <taxon>Spiralia</taxon>
        <taxon>Lophotrochozoa</taxon>
        <taxon>Platyhelminthes</taxon>
        <taxon>Trematoda</taxon>
        <taxon>Digenea</taxon>
        <taxon>Strigeidida</taxon>
        <taxon>Schistosomatoidea</taxon>
        <taxon>Schistosomatidae</taxon>
        <taxon>Schistosoma</taxon>
    </lineage>
</organism>
<feature type="transmembrane region" description="Helical" evidence="1">
    <location>
        <begin position="31"/>
        <end position="50"/>
    </location>
</feature>
<dbReference type="Proteomes" id="UP000279833">
    <property type="component" value="Unassembled WGS sequence"/>
</dbReference>
<keyword evidence="3" id="KW-1185">Reference proteome</keyword>
<gene>
    <name evidence="2" type="ORF">SCUD_LOCUS966</name>
</gene>
<dbReference type="STRING" id="6186.A0A183JE53"/>
<name>A0A183JE53_9TREM</name>